<dbReference type="SMART" id="SM00454">
    <property type="entry name" value="SAM"/>
    <property type="match status" value="1"/>
</dbReference>
<evidence type="ECO:0000313" key="9">
    <source>
        <dbReference type="Proteomes" id="UP000284842"/>
    </source>
</evidence>
<feature type="domain" description="GST N-terminal" evidence="6">
    <location>
        <begin position="35"/>
        <end position="118"/>
    </location>
</feature>
<reference evidence="8 9" key="1">
    <citation type="journal article" date="2018" name="Evol. Lett.">
        <title>Horizontal gene cluster transfer increased hallucinogenic mushroom diversity.</title>
        <authorList>
            <person name="Reynolds H.T."/>
            <person name="Vijayakumar V."/>
            <person name="Gluck-Thaler E."/>
            <person name="Korotkin H.B."/>
            <person name="Matheny P.B."/>
            <person name="Slot J.C."/>
        </authorList>
    </citation>
    <scope>NUCLEOTIDE SEQUENCE [LARGE SCALE GENOMIC DNA]</scope>
    <source>
        <strain evidence="8 9">2629</strain>
    </source>
</reference>
<feature type="compositionally biased region" description="Polar residues" evidence="2">
    <location>
        <begin position="657"/>
        <end position="668"/>
    </location>
</feature>
<feature type="compositionally biased region" description="Polar residues" evidence="2">
    <location>
        <begin position="972"/>
        <end position="988"/>
    </location>
</feature>
<dbReference type="InterPro" id="IPR001715">
    <property type="entry name" value="CH_dom"/>
</dbReference>
<feature type="compositionally biased region" description="Acidic residues" evidence="2">
    <location>
        <begin position="428"/>
        <end position="439"/>
    </location>
</feature>
<dbReference type="PROSITE" id="PS50405">
    <property type="entry name" value="GST_CTER"/>
    <property type="match status" value="1"/>
</dbReference>
<feature type="compositionally biased region" description="Polar residues" evidence="2">
    <location>
        <begin position="820"/>
        <end position="829"/>
    </location>
</feature>
<evidence type="ECO:0000256" key="2">
    <source>
        <dbReference type="SAM" id="MobiDB-lite"/>
    </source>
</evidence>
<organism evidence="8 9">
    <name type="scientific">Panaeolus cyanescens</name>
    <dbReference type="NCBI Taxonomy" id="181874"/>
    <lineage>
        <taxon>Eukaryota</taxon>
        <taxon>Fungi</taxon>
        <taxon>Dikarya</taxon>
        <taxon>Basidiomycota</taxon>
        <taxon>Agaricomycotina</taxon>
        <taxon>Agaricomycetes</taxon>
        <taxon>Agaricomycetidae</taxon>
        <taxon>Agaricales</taxon>
        <taxon>Agaricineae</taxon>
        <taxon>Galeropsidaceae</taxon>
        <taxon>Panaeolus</taxon>
    </lineage>
</organism>
<feature type="compositionally biased region" description="Polar residues" evidence="2">
    <location>
        <begin position="303"/>
        <end position="312"/>
    </location>
</feature>
<dbReference type="SMART" id="SM00233">
    <property type="entry name" value="PH"/>
    <property type="match status" value="1"/>
</dbReference>
<protein>
    <submittedName>
        <fullName evidence="8">Uncharacterized protein</fullName>
    </submittedName>
</protein>
<feature type="region of interest" description="Disordered" evidence="2">
    <location>
        <begin position="776"/>
        <end position="839"/>
    </location>
</feature>
<dbReference type="CDD" id="cd00570">
    <property type="entry name" value="GST_N_family"/>
    <property type="match status" value="1"/>
</dbReference>
<feature type="compositionally biased region" description="Polar residues" evidence="2">
    <location>
        <begin position="1064"/>
        <end position="1078"/>
    </location>
</feature>
<proteinExistence type="predicted"/>
<feature type="domain" description="SAM" evidence="5">
    <location>
        <begin position="709"/>
        <end position="774"/>
    </location>
</feature>
<feature type="domain" description="PH" evidence="3">
    <location>
        <begin position="1150"/>
        <end position="1248"/>
    </location>
</feature>
<dbReference type="Gene3D" id="1.20.1050.10">
    <property type="match status" value="1"/>
</dbReference>
<dbReference type="PANTHER" id="PTHR43968:SF6">
    <property type="entry name" value="GLUTATHIONE S-TRANSFERASE OMEGA"/>
    <property type="match status" value="1"/>
</dbReference>
<dbReference type="InterPro" id="IPR036249">
    <property type="entry name" value="Thioredoxin-like_sf"/>
</dbReference>
<comment type="caution">
    <text evidence="8">The sequence shown here is derived from an EMBL/GenBank/DDBJ whole genome shotgun (WGS) entry which is preliminary data.</text>
</comment>
<dbReference type="CDD" id="cd09535">
    <property type="entry name" value="SAM_BOI-like_fungal"/>
    <property type="match status" value="1"/>
</dbReference>
<keyword evidence="1" id="KW-0175">Coiled coil</keyword>
<dbReference type="PANTHER" id="PTHR43968">
    <property type="match status" value="1"/>
</dbReference>
<feature type="compositionally biased region" description="Low complexity" evidence="2">
    <location>
        <begin position="787"/>
        <end position="807"/>
    </location>
</feature>
<keyword evidence="9" id="KW-1185">Reference proteome</keyword>
<dbReference type="Gene3D" id="3.40.30.10">
    <property type="entry name" value="Glutaredoxin"/>
    <property type="match status" value="1"/>
</dbReference>
<dbReference type="InterPro" id="IPR040079">
    <property type="entry name" value="Glutathione_S-Trfase"/>
</dbReference>
<dbReference type="Pfam" id="PF13417">
    <property type="entry name" value="GST_N_3"/>
    <property type="match status" value="1"/>
</dbReference>
<dbReference type="InterPro" id="IPR010987">
    <property type="entry name" value="Glutathione-S-Trfase_C-like"/>
</dbReference>
<dbReference type="Pfam" id="PF00169">
    <property type="entry name" value="PH"/>
    <property type="match status" value="1"/>
</dbReference>
<evidence type="ECO:0000259" key="3">
    <source>
        <dbReference type="PROSITE" id="PS50003"/>
    </source>
</evidence>
<feature type="region of interest" description="Disordered" evidence="2">
    <location>
        <begin position="1273"/>
        <end position="1366"/>
    </location>
</feature>
<dbReference type="InterPro" id="IPR004045">
    <property type="entry name" value="Glutathione_S-Trfase_N"/>
</dbReference>
<dbReference type="InParanoid" id="A0A409YNR5"/>
<dbReference type="Gene3D" id="1.10.418.10">
    <property type="entry name" value="Calponin-like domain"/>
    <property type="match status" value="1"/>
</dbReference>
<feature type="coiled-coil region" evidence="1">
    <location>
        <begin position="458"/>
        <end position="485"/>
    </location>
</feature>
<dbReference type="SUPFAM" id="SSF47576">
    <property type="entry name" value="Calponin-homology domain, CH-domain"/>
    <property type="match status" value="1"/>
</dbReference>
<feature type="compositionally biased region" description="Low complexity" evidence="2">
    <location>
        <begin position="1118"/>
        <end position="1129"/>
    </location>
</feature>
<dbReference type="SUPFAM" id="SSF50729">
    <property type="entry name" value="PH domain-like"/>
    <property type="match status" value="1"/>
</dbReference>
<dbReference type="Proteomes" id="UP000284842">
    <property type="component" value="Unassembled WGS sequence"/>
</dbReference>
<evidence type="ECO:0000259" key="5">
    <source>
        <dbReference type="PROSITE" id="PS50105"/>
    </source>
</evidence>
<feature type="domain" description="Calponin-homology (CH)" evidence="4">
    <location>
        <begin position="1371"/>
        <end position="1479"/>
    </location>
</feature>
<dbReference type="FunCoup" id="A0A409YNR5">
    <property type="interactions" value="46"/>
</dbReference>
<feature type="domain" description="GST C-terminal" evidence="7">
    <location>
        <begin position="128"/>
        <end position="276"/>
    </location>
</feature>
<dbReference type="PROSITE" id="PS50105">
    <property type="entry name" value="SAM_DOMAIN"/>
    <property type="match status" value="1"/>
</dbReference>
<feature type="region of interest" description="Disordered" evidence="2">
    <location>
        <begin position="607"/>
        <end position="668"/>
    </location>
</feature>
<dbReference type="SUPFAM" id="SSF47616">
    <property type="entry name" value="GST C-terminal domain-like"/>
    <property type="match status" value="1"/>
</dbReference>
<dbReference type="InterPro" id="IPR011993">
    <property type="entry name" value="PH-like_dom_sf"/>
</dbReference>
<dbReference type="InterPro" id="IPR013761">
    <property type="entry name" value="SAM/pointed_sf"/>
</dbReference>
<name>A0A409YNR5_9AGAR</name>
<feature type="compositionally biased region" description="Basic and acidic residues" evidence="2">
    <location>
        <begin position="1292"/>
        <end position="1306"/>
    </location>
</feature>
<dbReference type="GO" id="GO:0005737">
    <property type="term" value="C:cytoplasm"/>
    <property type="evidence" value="ECO:0007669"/>
    <property type="project" value="TreeGrafter"/>
</dbReference>
<evidence type="ECO:0000259" key="6">
    <source>
        <dbReference type="PROSITE" id="PS50404"/>
    </source>
</evidence>
<dbReference type="PROSITE" id="PS50003">
    <property type="entry name" value="PH_DOMAIN"/>
    <property type="match status" value="1"/>
</dbReference>
<dbReference type="InterPro" id="IPR050983">
    <property type="entry name" value="GST_Omega/HSP26"/>
</dbReference>
<dbReference type="Gene3D" id="2.30.29.30">
    <property type="entry name" value="Pleckstrin-homology domain (PH domain)/Phosphotyrosine-binding domain (PTB)"/>
    <property type="match status" value="1"/>
</dbReference>
<dbReference type="InterPro" id="IPR036872">
    <property type="entry name" value="CH_dom_sf"/>
</dbReference>
<dbReference type="SFLD" id="SFLDS00019">
    <property type="entry name" value="Glutathione_Transferase_(cytos"/>
    <property type="match status" value="1"/>
</dbReference>
<evidence type="ECO:0000259" key="7">
    <source>
        <dbReference type="PROSITE" id="PS50405"/>
    </source>
</evidence>
<feature type="region of interest" description="Disordered" evidence="2">
    <location>
        <begin position="303"/>
        <end position="352"/>
    </location>
</feature>
<dbReference type="SFLD" id="SFLDG00358">
    <property type="entry name" value="Main_(cytGST)"/>
    <property type="match status" value="1"/>
</dbReference>
<dbReference type="InterPro" id="IPR036282">
    <property type="entry name" value="Glutathione-S-Trfase_C_sf"/>
</dbReference>
<evidence type="ECO:0000313" key="8">
    <source>
        <dbReference type="EMBL" id="PPR04652.1"/>
    </source>
</evidence>
<dbReference type="InterPro" id="IPR001849">
    <property type="entry name" value="PH_domain"/>
</dbReference>
<dbReference type="EMBL" id="NHTK01000907">
    <property type="protein sequence ID" value="PPR04652.1"/>
    <property type="molecule type" value="Genomic_DNA"/>
</dbReference>
<feature type="compositionally biased region" description="Polar residues" evidence="2">
    <location>
        <begin position="543"/>
        <end position="555"/>
    </location>
</feature>
<dbReference type="PROSITE" id="PS50021">
    <property type="entry name" value="CH"/>
    <property type="match status" value="1"/>
</dbReference>
<gene>
    <name evidence="8" type="ORF">CVT24_011870</name>
</gene>
<accession>A0A409YNR5</accession>
<dbReference type="OrthoDB" id="73680at2759"/>
<dbReference type="InterPro" id="IPR001660">
    <property type="entry name" value="SAM"/>
</dbReference>
<feature type="region of interest" description="Disordered" evidence="2">
    <location>
        <begin position="403"/>
        <end position="456"/>
    </location>
</feature>
<evidence type="ECO:0000259" key="4">
    <source>
        <dbReference type="PROSITE" id="PS50021"/>
    </source>
</evidence>
<feature type="region of interest" description="Disordered" evidence="2">
    <location>
        <begin position="525"/>
        <end position="564"/>
    </location>
</feature>
<dbReference type="Pfam" id="PF07647">
    <property type="entry name" value="SAM_2"/>
    <property type="match status" value="1"/>
</dbReference>
<dbReference type="Gene3D" id="1.10.150.50">
    <property type="entry name" value="Transcription Factor, Ets-1"/>
    <property type="match status" value="1"/>
</dbReference>
<dbReference type="CDD" id="cd00299">
    <property type="entry name" value="GST_C_family"/>
    <property type="match status" value="1"/>
</dbReference>
<dbReference type="SUPFAM" id="SSF47769">
    <property type="entry name" value="SAM/Pointed domain"/>
    <property type="match status" value="1"/>
</dbReference>
<evidence type="ECO:0000256" key="1">
    <source>
        <dbReference type="SAM" id="Coils"/>
    </source>
</evidence>
<dbReference type="PROSITE" id="PS50404">
    <property type="entry name" value="GST_NTER"/>
    <property type="match status" value="1"/>
</dbReference>
<sequence length="1504" mass="163818">MASNPADKSKDMGRAYHNECTGDALETVKKHQREEDITLFGSCFCPFVQRVWVVFEMLGIPYKLRYEVDPYKKPKDLLEVSPKGLVPGLRLNHFNPPLGLNESTVILEYLEELASTTNQRSILPPRSNPYARALVRLQADHVNRNLVPAFYRYLQAQTDEKQIESGKEFHDALEGLVELLKRAEREVVEGFGNGAMGEGEKRELSKGLGVWIEDETELGWADVLAGPWLYRAKLVLSHYRGFELPGDERVKGWLERLFDHQAFKKTCSTEQLYLDSYESVLTYHPLQGKNLVGKTGLFPVSYTTSAPPTETATDPEVPSAEPSANGTKPGLHSLTEESEPESVSTNIVSPIPKQPPAAFLNREEYEPDLHHVDDASLNLPDEPDNEVMKATMTDVQKAIEQLGRRGGNGEDGDGSRSFSFASTRDGGDTETETDIDLSDVDGPSSADANGEDWHKTARKRLADKARRAIEEAEKLEAMMSGADANARRSLQPPIEVELSDESEDEGEFTRVSKFQRNHSYILEEDENEVDGDVNGHRDAPENISVSATEQSSAGTQVEVPAKDESDLPTATKFAFPEPVFSPPVSTPTPAHVEGSVLAAPIEPEQVRPKSPLRNSYPTPISPPVTISPVAPRVSTPEQKRNSAPVNRDAPTVANGLPSPSNSTQLGHSKHNSVVSTASAPTMAIPVAFSPPPQQVNAPVEQKKNHPSEWTVDEVVEWLKSKGFDQDVCDKFTEQEITGDVLLELDVNLLKTEIGIMAFGKRMRIANAITDLRRPPSVEYSDHQLSDQPSPLQLHHQQQPQFAQFTQSHSRRESQRSHNSFPNSPASGPGSNAGPLNVNLGYGHAHKGSYSQSMNSSLGSPMGFPNGVSGFGSVQETVAASESQTSVVESSTSMPGTGVGLGIAMAPISPKRLGPLLTSPSDGALRETAAKSQIPAPAPESIEEEDRGHMSEGEIAPTSQSVRRRLFGRSHDSTPSIAQSRTSKDSPLSSPVVRDTPDKDKDTPSVSSRHRPKRSIDGGSKPSDRLSIFGGTFGKSRKPVPADDSAPVEKTSKFSLPRLHGPSSMRKTSSQSNRPTTPTGSPPKTDLSILAALAPQEGKKDHATLRKRTSSAPQPPALAGGSSSATNGASAVGQEVNGIKQGQSIIEQIGEPDHEGWMRKRGDRYNSWKLRYFILKGPHLYCLRSNSKTETKIKGYIHIVGYKVTVDESLDPGRYGFRIDHDHDKTHVFSSEEKTLIRDWMKAIMKATIGRDYTKPVMSSCNIPTIPLIVAQAMNPAPRPPSPTARAATQKALRREDTGHLSSRDARVLMGFPGGDGKDSERTPLDSFFSNPTADATAGSDSIPPTPQRASAPPRPSREMRRSVSTKTATMSIIDDNLIAWANSHLPDHLQITDPNGPLCGGLALLRLAESIRGRASSPPVPDNAFPVDANDDKLDGLFRLFDFLLDNDVKMGSVSINDVRQGKRDKIIQLLKALKAWEEKRKALANTLGKGSVHAGGFMAPVVA</sequence>
<dbReference type="CDD" id="cd13316">
    <property type="entry name" value="PH_Boi"/>
    <property type="match status" value="1"/>
</dbReference>
<dbReference type="STRING" id="181874.A0A409YNR5"/>
<feature type="region of interest" description="Disordered" evidence="2">
    <location>
        <begin position="911"/>
        <end position="1129"/>
    </location>
</feature>
<dbReference type="SUPFAM" id="SSF52833">
    <property type="entry name" value="Thioredoxin-like"/>
    <property type="match status" value="1"/>
</dbReference>